<evidence type="ECO:0000256" key="1">
    <source>
        <dbReference type="SAM" id="MobiDB-lite"/>
    </source>
</evidence>
<organism evidence="2 3">
    <name type="scientific">Fomitopsis schrenkii</name>
    <name type="common">Brown rot fungus</name>
    <dbReference type="NCBI Taxonomy" id="2126942"/>
    <lineage>
        <taxon>Eukaryota</taxon>
        <taxon>Fungi</taxon>
        <taxon>Dikarya</taxon>
        <taxon>Basidiomycota</taxon>
        <taxon>Agaricomycotina</taxon>
        <taxon>Agaricomycetes</taxon>
        <taxon>Polyporales</taxon>
        <taxon>Fomitopsis</taxon>
    </lineage>
</organism>
<protein>
    <submittedName>
        <fullName evidence="2">Uncharacterized protein</fullName>
    </submittedName>
</protein>
<evidence type="ECO:0000313" key="3">
    <source>
        <dbReference type="Proteomes" id="UP000015241"/>
    </source>
</evidence>
<proteinExistence type="predicted"/>
<accession>S8E4W0</accession>
<feature type="region of interest" description="Disordered" evidence="1">
    <location>
        <begin position="31"/>
        <end position="50"/>
    </location>
</feature>
<feature type="compositionally biased region" description="Basic and acidic residues" evidence="1">
    <location>
        <begin position="33"/>
        <end position="50"/>
    </location>
</feature>
<keyword evidence="3" id="KW-1185">Reference proteome</keyword>
<dbReference type="EMBL" id="KE504165">
    <property type="protein sequence ID" value="EPS98433.1"/>
    <property type="molecule type" value="Genomic_DNA"/>
</dbReference>
<gene>
    <name evidence="2" type="ORF">FOMPIDRAFT_91367</name>
</gene>
<dbReference type="HOGENOM" id="CLU_891468_0_0_1"/>
<dbReference type="OrthoDB" id="2801792at2759"/>
<reference evidence="2 3" key="1">
    <citation type="journal article" date="2012" name="Science">
        <title>The Paleozoic origin of enzymatic lignin decomposition reconstructed from 31 fungal genomes.</title>
        <authorList>
            <person name="Floudas D."/>
            <person name="Binder M."/>
            <person name="Riley R."/>
            <person name="Barry K."/>
            <person name="Blanchette R.A."/>
            <person name="Henrissat B."/>
            <person name="Martinez A.T."/>
            <person name="Otillar R."/>
            <person name="Spatafora J.W."/>
            <person name="Yadav J.S."/>
            <person name="Aerts A."/>
            <person name="Benoit I."/>
            <person name="Boyd A."/>
            <person name="Carlson A."/>
            <person name="Copeland A."/>
            <person name="Coutinho P.M."/>
            <person name="de Vries R.P."/>
            <person name="Ferreira P."/>
            <person name="Findley K."/>
            <person name="Foster B."/>
            <person name="Gaskell J."/>
            <person name="Glotzer D."/>
            <person name="Gorecki P."/>
            <person name="Heitman J."/>
            <person name="Hesse C."/>
            <person name="Hori C."/>
            <person name="Igarashi K."/>
            <person name="Jurgens J.A."/>
            <person name="Kallen N."/>
            <person name="Kersten P."/>
            <person name="Kohler A."/>
            <person name="Kuees U."/>
            <person name="Kumar T.K.A."/>
            <person name="Kuo A."/>
            <person name="LaButti K."/>
            <person name="Larrondo L.F."/>
            <person name="Lindquist E."/>
            <person name="Ling A."/>
            <person name="Lombard V."/>
            <person name="Lucas S."/>
            <person name="Lundell T."/>
            <person name="Martin R."/>
            <person name="McLaughlin D.J."/>
            <person name="Morgenstern I."/>
            <person name="Morin E."/>
            <person name="Murat C."/>
            <person name="Nagy L.G."/>
            <person name="Nolan M."/>
            <person name="Ohm R.A."/>
            <person name="Patyshakuliyeva A."/>
            <person name="Rokas A."/>
            <person name="Ruiz-Duenas F.J."/>
            <person name="Sabat G."/>
            <person name="Salamov A."/>
            <person name="Samejima M."/>
            <person name="Schmutz J."/>
            <person name="Slot J.C."/>
            <person name="St John F."/>
            <person name="Stenlid J."/>
            <person name="Sun H."/>
            <person name="Sun S."/>
            <person name="Syed K."/>
            <person name="Tsang A."/>
            <person name="Wiebenga A."/>
            <person name="Young D."/>
            <person name="Pisabarro A."/>
            <person name="Eastwood D.C."/>
            <person name="Martin F."/>
            <person name="Cullen D."/>
            <person name="Grigoriev I.V."/>
            <person name="Hibbett D.S."/>
        </authorList>
    </citation>
    <scope>NUCLEOTIDE SEQUENCE</scope>
    <source>
        <strain evidence="3">FP-58527</strain>
    </source>
</reference>
<dbReference type="Proteomes" id="UP000015241">
    <property type="component" value="Unassembled WGS sequence"/>
</dbReference>
<evidence type="ECO:0000313" key="2">
    <source>
        <dbReference type="EMBL" id="EPS98433.1"/>
    </source>
</evidence>
<dbReference type="InParanoid" id="S8E4W0"/>
<dbReference type="AlphaFoldDB" id="S8E4W0"/>
<sequence>MSPNPPTDSNYLGINWSDILFEAGSLETCPPHESARTHAQGEDVGDRRTDVMRPPSAVATRLLQTSGTWSEDEWFGNQTGSLPFPNVVDEHGYASVASSVLAPRGSAHIVDENMMTIRPHSEQGMPSLRDTLYWAIHTQCNTLGVRPPEGTLVFVVDILIRNSIDTALGPQLLRDALVPARAIEYAPPPDLPGRSFAGASANGSNGLRVVRCYLGDGCEMQFSVNETAAAINRHLRDRHGIDPSGMPLKCPWTEPSGRQCSTEVRASGMGKHLREVHIRAGEVICPDCGKTLARKDLEERHRKKCKARLTVH</sequence>
<name>S8E4W0_FOMSC</name>